<dbReference type="EMBL" id="HE612856">
    <property type="protein sequence ID" value="CCE61235.1"/>
    <property type="molecule type" value="Genomic_DNA"/>
</dbReference>
<keyword evidence="5" id="KW-1185">Reference proteome</keyword>
<feature type="coiled-coil region" evidence="1">
    <location>
        <begin position="89"/>
        <end position="239"/>
    </location>
</feature>
<dbReference type="RefSeq" id="XP_003683669.1">
    <property type="nucleotide sequence ID" value="XM_003683621.1"/>
</dbReference>
<reference evidence="4 5" key="1">
    <citation type="journal article" date="2011" name="Proc. Natl. Acad. Sci. U.S.A.">
        <title>Evolutionary erosion of yeast sex chromosomes by mating-type switching accidents.</title>
        <authorList>
            <person name="Gordon J.L."/>
            <person name="Armisen D."/>
            <person name="Proux-Wera E."/>
            <person name="Oheigeartaigh S.S."/>
            <person name="Byrne K.P."/>
            <person name="Wolfe K.H."/>
        </authorList>
    </citation>
    <scope>NUCLEOTIDE SEQUENCE [LARGE SCALE GENOMIC DNA]</scope>
    <source>
        <strain evidence="5">ATCC 24235 / CBS 4417 / NBRC 1672 / NRRL Y-8282 / UCD 70-5</strain>
    </source>
</reference>
<dbReference type="GO" id="GO:0005934">
    <property type="term" value="C:cellular bud tip"/>
    <property type="evidence" value="ECO:0007669"/>
    <property type="project" value="TreeGrafter"/>
</dbReference>
<sequence length="1910" mass="217357">MASNQNSTIKKQLSISSSSMKMDTVRNRVNDQLDIADDGLDSLSRNNNDPDNRRPFSFSNILTKKNRNSNASILSSHNNDNVNFVMDLSDNLLHECRKLQSEIERKSKKLKRLDEDNKTLTKNYEILNSKFNTTQKDYESLKTNNWELESNYVNVSNELNQLKDHFQKQKKELNKNKSLAEETNVKNEALYLEKIGLENKINSDTKKYQSEINNYKDRINEVNDINNDLNTKVSELQHTIKVLTVDIEKNTIRTRESPVVAESIHMDNNLMPISVFNEEEQISEDKRNFDSEFSKDLQYQTLKSNLTHAHQMIAKLKKQIVILKSNKSIEAINNEDYDDSDDDGEKELSSSNLIRNKGMEDKIVDEAHIKYTDDTPMNIDNMELINFKNNEYEVELTMMEVQQYARKNDCMILTNTEYSALMKKIDERSNMKAFEASPSSDKIYIDKIELENSYLDIRNINVEKIIELANENNLAVLKTEDMDNLKEKIDKPSQDYLIEKANENNLVVLNQKDYELLVDKVNSPPLEYIANAAKVHGYILINSENVSKSSTLSQNNGELSLNTDSILISRSDYQDMLNDLNKNLSKEEVISLCSKYNIVPLPEKKYDELTKGPNKETMSEFANLYGYIALPREDYDVLKSSAEYPSNDVLEKTAKARGLSLVKFSDYEVLLNKTNNPSKKDVEAYAEKLGLNVLTSEDYGALVNKFNDRSVVETVSPSSKVLANKQFFEKVIREENSSQEKILKSTKKMGFVTLSSEEYSNLKKNQKDHIMTKTDIYNGAKDYDLTVLPTDEYKSLLKRKNTMNSISFDDIKEYAANFDMKLTPLGVQEFESPRKLNLNNPESGRGASLVFNSLNNSALSVNSTSTEHSLYYDANESLAKSSQSLTSRDGIPYKNVGRLLSKSSLLDFSQIPTKTKLVNMINNVEDHDNKSIDDTISLSDVSTIHTIASKDDQDTEGLCFDVLNHHAKSLGYKLVPITRSGVEEGVVRTIGIDDGLNFASDIGINQGKHLFNDNEDSDESNFGALQEGLMDESQLDSNQSSNDKLLKNVSISQEEFAEYLMLKTKYQQNKQSDVANSDYYNSEINSSPSINDYKRPKEENNKDLYDFETLQKYSSEIGMKLISADDYELNIQKIGELEKEIETKNSDLLEFENISKSMNQIKVENETLKSDLEKLQLEREALNEDNKRKIEEVELLTITLRSLETEKNELENTVNEAISLTQDKENENQTTMNENLELIHKYETLQTEYDNLKCEVDVNSENRHPEQNDNIDLDKIRYMADDLGIVVLSKDDYAELINTSIQGDFINPHSTIEKSSESREPNILSEDEIRNHCSKLGLVVMDLSEYKKLSEGDQKSSSNFNHLISSTLPIPIPIPNLVANSNIATSIPNVGEISENHLLENDNKSIQKDLGDDFTDVNEISELKQTQKESQEIKKDWSPLKEEIIYYAHEHGLEVINNDDYMRLVQLERDSNILDMNEETLSKKAAEMNFILVNIEKFKSIEAELNNPSISKELLYLEAEKQDLVVLERKKYLEMNANISDISYLRDEEEGNSFAEDDTQYISEEISQIKQKASSFGYICVPGSSFVPTTSSKTPDSEDTVLLPSSYYQKLLISNNASLRNFTINELQAELKKRGQDSTHVLGNPTEFAPPPPIGGQITFPSSGNSSNGHANNMQSSNSYSHSRSSTMSNANSMRAFSIAGGVSLVTVASFTEPSIIPAVTQTVIGEYLFKYYRRLGHLGFESRHEKYFWVHPYTLTLYWSSTNPVMDNVTSRKTKGVAILGVESINDTNPYPVGLYHKSIIVKTEGRSIKITCPTRQRHNVWYNSLRYLLQRNLEGIDLNDVADDPTDNIHPGNLYHLSNSFKNPKSPQSEKTRKISKKLSSINLDPNRARLPNTSSPLLKNTGFNYPK</sequence>
<dbReference type="OrthoDB" id="2149224at2759"/>
<accession>G8BMV7</accession>
<gene>
    <name evidence="4" type="primary">TPHA0A01520</name>
    <name evidence="4" type="ordered locus">TPHA_0A01520</name>
</gene>
<dbReference type="InterPro" id="IPR024774">
    <property type="entry name" value="PH_dom-Mcp5-type"/>
</dbReference>
<dbReference type="KEGG" id="tpf:TPHA_0A01520"/>
<dbReference type="eggNOG" id="ENOG502QRR7">
    <property type="taxonomic scope" value="Eukaryota"/>
</dbReference>
<feature type="coiled-coil region" evidence="1">
    <location>
        <begin position="1134"/>
        <end position="1262"/>
    </location>
</feature>
<dbReference type="GO" id="GO:0005543">
    <property type="term" value="F:phospholipid binding"/>
    <property type="evidence" value="ECO:0007669"/>
    <property type="project" value="InterPro"/>
</dbReference>
<feature type="region of interest" description="Disordered" evidence="2">
    <location>
        <begin position="1849"/>
        <end position="1910"/>
    </location>
</feature>
<dbReference type="GO" id="GO:0005938">
    <property type="term" value="C:cell cortex"/>
    <property type="evidence" value="ECO:0007669"/>
    <property type="project" value="InterPro"/>
</dbReference>
<keyword evidence="1" id="KW-0175">Coiled coil</keyword>
<feature type="region of interest" description="Disordered" evidence="2">
    <location>
        <begin position="1078"/>
        <end position="1097"/>
    </location>
</feature>
<dbReference type="GO" id="GO:0000226">
    <property type="term" value="P:microtubule cytoskeleton organization"/>
    <property type="evidence" value="ECO:0007669"/>
    <property type="project" value="TreeGrafter"/>
</dbReference>
<evidence type="ECO:0000256" key="2">
    <source>
        <dbReference type="SAM" id="MobiDB-lite"/>
    </source>
</evidence>
<dbReference type="Proteomes" id="UP000005666">
    <property type="component" value="Chromosome 1"/>
</dbReference>
<dbReference type="PANTHER" id="PTHR28190">
    <property type="entry name" value="NUCLEAR MIGRATION PROTEIN NUM1"/>
    <property type="match status" value="1"/>
</dbReference>
<feature type="compositionally biased region" description="Low complexity" evidence="2">
    <location>
        <begin position="1662"/>
        <end position="1687"/>
    </location>
</feature>
<feature type="compositionally biased region" description="Polar residues" evidence="2">
    <location>
        <begin position="1858"/>
        <end position="1869"/>
    </location>
</feature>
<dbReference type="CDD" id="cd13365">
    <property type="entry name" value="PH_PLC_plant-like"/>
    <property type="match status" value="1"/>
</dbReference>
<dbReference type="PANTHER" id="PTHR28190:SF1">
    <property type="entry name" value="NUCLEAR MIGRATION PROTEIN NUM1"/>
    <property type="match status" value="1"/>
</dbReference>
<evidence type="ECO:0000313" key="5">
    <source>
        <dbReference type="Proteomes" id="UP000005666"/>
    </source>
</evidence>
<feature type="compositionally biased region" description="Polar residues" evidence="2">
    <location>
        <begin position="1078"/>
        <end position="1090"/>
    </location>
</feature>
<dbReference type="Pfam" id="PF12814">
    <property type="entry name" value="Mcp5_PH"/>
    <property type="match status" value="1"/>
</dbReference>
<dbReference type="HOGENOM" id="CLU_238227_0_0_1"/>
<dbReference type="GO" id="GO:0015631">
    <property type="term" value="F:tubulin binding"/>
    <property type="evidence" value="ECO:0007669"/>
    <property type="project" value="TreeGrafter"/>
</dbReference>
<dbReference type="GO" id="GO:0032065">
    <property type="term" value="P:maintenance of protein location in cell cortex"/>
    <property type="evidence" value="ECO:0007669"/>
    <property type="project" value="InterPro"/>
</dbReference>
<dbReference type="GO" id="GO:0005739">
    <property type="term" value="C:mitochondrion"/>
    <property type="evidence" value="ECO:0007669"/>
    <property type="project" value="TreeGrafter"/>
</dbReference>
<feature type="compositionally biased region" description="Polar residues" evidence="2">
    <location>
        <begin position="1"/>
        <end position="21"/>
    </location>
</feature>
<evidence type="ECO:0000259" key="3">
    <source>
        <dbReference type="Pfam" id="PF12814"/>
    </source>
</evidence>
<dbReference type="OMA" id="VWYNSLR"/>
<evidence type="ECO:0000256" key="1">
    <source>
        <dbReference type="SAM" id="Coils"/>
    </source>
</evidence>
<name>G8BMV7_TETPH</name>
<feature type="region of interest" description="Disordered" evidence="2">
    <location>
        <begin position="1"/>
        <end position="22"/>
    </location>
</feature>
<feature type="region of interest" description="Disordered" evidence="2">
    <location>
        <begin position="1642"/>
        <end position="1687"/>
    </location>
</feature>
<dbReference type="STRING" id="1071381.G8BMV7"/>
<feature type="region of interest" description="Disordered" evidence="2">
    <location>
        <begin position="38"/>
        <end position="58"/>
    </location>
</feature>
<proteinExistence type="predicted"/>
<organism evidence="4 5">
    <name type="scientific">Tetrapisispora phaffii (strain ATCC 24235 / CBS 4417 / NBRC 1672 / NRRL Y-8282 / UCD 70-5)</name>
    <name type="common">Yeast</name>
    <name type="synonym">Fabospora phaffii</name>
    <dbReference type="NCBI Taxonomy" id="1071381"/>
    <lineage>
        <taxon>Eukaryota</taxon>
        <taxon>Fungi</taxon>
        <taxon>Dikarya</taxon>
        <taxon>Ascomycota</taxon>
        <taxon>Saccharomycotina</taxon>
        <taxon>Saccharomycetes</taxon>
        <taxon>Saccharomycetales</taxon>
        <taxon>Saccharomycetaceae</taxon>
        <taxon>Tetrapisispora</taxon>
    </lineage>
</organism>
<feature type="compositionally biased region" description="Polar residues" evidence="2">
    <location>
        <begin position="1894"/>
        <end position="1910"/>
    </location>
</feature>
<protein>
    <recommendedName>
        <fullName evidence="3">Pleckstrin homology domain-containing protein</fullName>
    </recommendedName>
</protein>
<feature type="domain" description="Pleckstrin homology" evidence="3">
    <location>
        <begin position="1716"/>
        <end position="1833"/>
    </location>
</feature>
<evidence type="ECO:0000313" key="4">
    <source>
        <dbReference type="EMBL" id="CCE61235.1"/>
    </source>
</evidence>
<dbReference type="GeneID" id="11532280"/>
<dbReference type="InterPro" id="IPR053005">
    <property type="entry name" value="Nuclear_Pos-Cytoskel_Interact"/>
</dbReference>